<evidence type="ECO:0000259" key="13">
    <source>
        <dbReference type="SMART" id="SM00382"/>
    </source>
</evidence>
<dbReference type="PANTHER" id="PTHR23076:SF97">
    <property type="entry name" value="ATP-DEPENDENT ZINC METALLOPROTEASE YME1L1"/>
    <property type="match status" value="1"/>
</dbReference>
<protein>
    <submittedName>
        <fullName evidence="15">ATP-dependent metalloprotease FtsH</fullName>
    </submittedName>
    <submittedName>
        <fullName evidence="14">ATPase</fullName>
    </submittedName>
</protein>
<dbReference type="InterPro" id="IPR027417">
    <property type="entry name" value="P-loop_NTPase"/>
</dbReference>
<evidence type="ECO:0000256" key="6">
    <source>
        <dbReference type="ARBA" id="ARBA00022801"/>
    </source>
</evidence>
<dbReference type="Pfam" id="PF01434">
    <property type="entry name" value="Peptidase_M41"/>
    <property type="match status" value="1"/>
</dbReference>
<dbReference type="Proteomes" id="UP000182836">
    <property type="component" value="Unassembled WGS sequence"/>
</dbReference>
<dbReference type="PROSITE" id="PS00674">
    <property type="entry name" value="AAA"/>
    <property type="match status" value="1"/>
</dbReference>
<dbReference type="InterPro" id="IPR041569">
    <property type="entry name" value="AAA_lid_3"/>
</dbReference>
<comment type="similarity">
    <text evidence="2">In the C-terminal section; belongs to the peptidase M41 family.</text>
</comment>
<dbReference type="FunFam" id="3.40.50.300:FF:001025">
    <property type="entry name" value="ATPase family, AAA domain-containing 2B"/>
    <property type="match status" value="1"/>
</dbReference>
<evidence type="ECO:0000256" key="7">
    <source>
        <dbReference type="ARBA" id="ARBA00022833"/>
    </source>
</evidence>
<keyword evidence="12" id="KW-0812">Transmembrane</keyword>
<dbReference type="GO" id="GO:0046872">
    <property type="term" value="F:metal ion binding"/>
    <property type="evidence" value="ECO:0007669"/>
    <property type="project" value="UniProtKB-KW"/>
</dbReference>
<evidence type="ECO:0000256" key="9">
    <source>
        <dbReference type="ARBA" id="ARBA00023049"/>
    </source>
</evidence>
<gene>
    <name evidence="14" type="ORF">AF333_23510</name>
    <name evidence="15" type="ORF">SAMN04487909_101173</name>
</gene>
<dbReference type="SUPFAM" id="SSF140990">
    <property type="entry name" value="FtsH protease domain-like"/>
    <property type="match status" value="1"/>
</dbReference>
<sequence length="509" mass="56997">MGKEIIIGVIPVIIAFLVFIGVNVAPLIIAAMIISFLAFFVMRQGGMSIGQKKTTVETPKTKVKFNQIGGQERAKKELREALDFLIHKDTLKEYGIRPLKGLLLTGPPGTGKTLMAKAAANYTNSAFVAASGSQFVEMYVGVGAQRIRDLFKEAKQKAEKNNQESAIIFIDEIDVLGGKREGSQHREYDQTLNQLLTEMDGITTSEHPRILMIAATNRADMLDDALLRPGRFDRQIVVDLPDMKARKQILEIHVKNKPLADDVDIEAIARDTFNFSGAQLESVTNEAAIYAFRDKSKVITQSHFSHAIDKVMMGEQTDRESTAEERERVANHELGHAIVSEVVRPLSVSQVSLRPRGQALGYVRQSPQQDRYLYTLENLEQQIMIALGGAVAEEMLYGGRSTGSRNDFEQALHLVNTIIDSGLSRLGIVKMDMVGKEALHEERQRILNDLLDSTRKVLTEHFPVFQHALNHLLREEVLNGEQFRIMLEEARALPKQSKVEEIEARRMKA</sequence>
<dbReference type="SUPFAM" id="SSF52540">
    <property type="entry name" value="P-loop containing nucleoside triphosphate hydrolases"/>
    <property type="match status" value="1"/>
</dbReference>
<dbReference type="Gene3D" id="1.10.8.60">
    <property type="match status" value="1"/>
</dbReference>
<reference evidence="15 17" key="2">
    <citation type="submission" date="2016-10" db="EMBL/GenBank/DDBJ databases">
        <authorList>
            <person name="de Groot N.N."/>
        </authorList>
    </citation>
    <scope>NUCLEOTIDE SEQUENCE [LARGE SCALE GENOMIC DNA]</scope>
    <source>
        <strain evidence="15 17">DSM 2895</strain>
    </source>
</reference>
<evidence type="ECO:0000256" key="1">
    <source>
        <dbReference type="ARBA" id="ARBA00001947"/>
    </source>
</evidence>
<dbReference type="FunFam" id="1.10.8.60:FF:000001">
    <property type="entry name" value="ATP-dependent zinc metalloprotease FtsH"/>
    <property type="match status" value="1"/>
</dbReference>
<feature type="transmembrane region" description="Helical" evidence="12">
    <location>
        <begin position="12"/>
        <end position="42"/>
    </location>
</feature>
<feature type="domain" description="AAA+ ATPase" evidence="13">
    <location>
        <begin position="98"/>
        <end position="242"/>
    </location>
</feature>
<keyword evidence="8 11" id="KW-0067">ATP-binding</keyword>
<dbReference type="Proteomes" id="UP000037269">
    <property type="component" value="Unassembled WGS sequence"/>
</dbReference>
<dbReference type="Gene3D" id="3.40.50.300">
    <property type="entry name" value="P-loop containing nucleotide triphosphate hydrolases"/>
    <property type="match status" value="1"/>
</dbReference>
<keyword evidence="7" id="KW-0862">Zinc</keyword>
<comment type="similarity">
    <text evidence="11">Belongs to the AAA ATPase family.</text>
</comment>
<reference evidence="14 16" key="1">
    <citation type="submission" date="2015-07" db="EMBL/GenBank/DDBJ databases">
        <title>Fjat-14205 dsm 2895.</title>
        <authorList>
            <person name="Liu B."/>
            <person name="Wang J."/>
            <person name="Zhu Y."/>
            <person name="Liu G."/>
            <person name="Chen Q."/>
            <person name="Chen Z."/>
            <person name="Lan J."/>
            <person name="Che J."/>
            <person name="Ge C."/>
            <person name="Shi H."/>
            <person name="Pan Z."/>
            <person name="Liu X."/>
        </authorList>
    </citation>
    <scope>NUCLEOTIDE SEQUENCE [LARGE SCALE GENOMIC DNA]</scope>
    <source>
        <strain evidence="14 16">DSM 2895</strain>
    </source>
</reference>
<evidence type="ECO:0000256" key="10">
    <source>
        <dbReference type="ARBA" id="ARBA00023054"/>
    </source>
</evidence>
<keyword evidence="12" id="KW-0472">Membrane</keyword>
<evidence type="ECO:0000256" key="5">
    <source>
        <dbReference type="ARBA" id="ARBA00022741"/>
    </source>
</evidence>
<evidence type="ECO:0000256" key="11">
    <source>
        <dbReference type="RuleBase" id="RU003651"/>
    </source>
</evidence>
<evidence type="ECO:0000313" key="14">
    <source>
        <dbReference type="EMBL" id="KON97955.1"/>
    </source>
</evidence>
<evidence type="ECO:0000256" key="3">
    <source>
        <dbReference type="ARBA" id="ARBA00022670"/>
    </source>
</evidence>
<keyword evidence="12" id="KW-1133">Transmembrane helix</keyword>
<dbReference type="GO" id="GO:0004222">
    <property type="term" value="F:metalloendopeptidase activity"/>
    <property type="evidence" value="ECO:0007669"/>
    <property type="project" value="InterPro"/>
</dbReference>
<dbReference type="GO" id="GO:0005524">
    <property type="term" value="F:ATP binding"/>
    <property type="evidence" value="ECO:0007669"/>
    <property type="project" value="UniProtKB-KW"/>
</dbReference>
<organism evidence="14 16">
    <name type="scientific">Aneurinibacillus migulanus</name>
    <name type="common">Bacillus migulanus</name>
    <dbReference type="NCBI Taxonomy" id="47500"/>
    <lineage>
        <taxon>Bacteria</taxon>
        <taxon>Bacillati</taxon>
        <taxon>Bacillota</taxon>
        <taxon>Bacilli</taxon>
        <taxon>Bacillales</taxon>
        <taxon>Paenibacillaceae</taxon>
        <taxon>Aneurinibacillus group</taxon>
        <taxon>Aneurinibacillus</taxon>
    </lineage>
</organism>
<comment type="cofactor">
    <cofactor evidence="1">
        <name>Zn(2+)</name>
        <dbReference type="ChEBI" id="CHEBI:29105"/>
    </cofactor>
</comment>
<dbReference type="Gene3D" id="1.20.58.760">
    <property type="entry name" value="Peptidase M41"/>
    <property type="match status" value="1"/>
</dbReference>
<dbReference type="STRING" id="47500.AF333_23510"/>
<accession>A0A0M0H7A1</accession>
<keyword evidence="5 11" id="KW-0547">Nucleotide-binding</keyword>
<evidence type="ECO:0000256" key="8">
    <source>
        <dbReference type="ARBA" id="ARBA00022840"/>
    </source>
</evidence>
<dbReference type="EMBL" id="FNED01000001">
    <property type="protein sequence ID" value="SDH99603.1"/>
    <property type="molecule type" value="Genomic_DNA"/>
</dbReference>
<keyword evidence="6" id="KW-0378">Hydrolase</keyword>
<dbReference type="InterPro" id="IPR003959">
    <property type="entry name" value="ATPase_AAA_core"/>
</dbReference>
<dbReference type="EMBL" id="LGUG01000004">
    <property type="protein sequence ID" value="KON97955.1"/>
    <property type="molecule type" value="Genomic_DNA"/>
</dbReference>
<dbReference type="AlphaFoldDB" id="A0A0M0H7A1"/>
<evidence type="ECO:0000256" key="4">
    <source>
        <dbReference type="ARBA" id="ARBA00022723"/>
    </source>
</evidence>
<evidence type="ECO:0000256" key="12">
    <source>
        <dbReference type="SAM" id="Phobius"/>
    </source>
</evidence>
<evidence type="ECO:0000313" key="17">
    <source>
        <dbReference type="Proteomes" id="UP000182836"/>
    </source>
</evidence>
<dbReference type="InterPro" id="IPR000642">
    <property type="entry name" value="Peptidase_M41"/>
</dbReference>
<keyword evidence="4" id="KW-0479">Metal-binding</keyword>
<dbReference type="SMART" id="SM00382">
    <property type="entry name" value="AAA"/>
    <property type="match status" value="1"/>
</dbReference>
<dbReference type="PATRIC" id="fig|47500.9.peg.6540"/>
<dbReference type="Pfam" id="PF17862">
    <property type="entry name" value="AAA_lid_3"/>
    <property type="match status" value="1"/>
</dbReference>
<dbReference type="GO" id="GO:0016887">
    <property type="term" value="F:ATP hydrolysis activity"/>
    <property type="evidence" value="ECO:0007669"/>
    <property type="project" value="InterPro"/>
</dbReference>
<dbReference type="PANTHER" id="PTHR23076">
    <property type="entry name" value="METALLOPROTEASE M41 FTSH"/>
    <property type="match status" value="1"/>
</dbReference>
<dbReference type="Pfam" id="PF00004">
    <property type="entry name" value="AAA"/>
    <property type="match status" value="1"/>
</dbReference>
<dbReference type="OrthoDB" id="9809379at2"/>
<evidence type="ECO:0000313" key="15">
    <source>
        <dbReference type="EMBL" id="SDH99603.1"/>
    </source>
</evidence>
<keyword evidence="10" id="KW-0175">Coiled coil</keyword>
<dbReference type="InterPro" id="IPR037219">
    <property type="entry name" value="Peptidase_M41-like"/>
</dbReference>
<dbReference type="RefSeq" id="WP_043067887.1">
    <property type="nucleotide sequence ID" value="NZ_BJOA01000024.1"/>
</dbReference>
<evidence type="ECO:0000313" key="16">
    <source>
        <dbReference type="Proteomes" id="UP000037269"/>
    </source>
</evidence>
<dbReference type="GO" id="GO:0006508">
    <property type="term" value="P:proteolysis"/>
    <property type="evidence" value="ECO:0007669"/>
    <property type="project" value="UniProtKB-KW"/>
</dbReference>
<keyword evidence="16" id="KW-1185">Reference proteome</keyword>
<dbReference type="InterPro" id="IPR003593">
    <property type="entry name" value="AAA+_ATPase"/>
</dbReference>
<name>A0A0M0H7A1_ANEMI</name>
<dbReference type="GO" id="GO:0004176">
    <property type="term" value="F:ATP-dependent peptidase activity"/>
    <property type="evidence" value="ECO:0007669"/>
    <property type="project" value="InterPro"/>
</dbReference>
<dbReference type="GeneID" id="42308095"/>
<proteinExistence type="inferred from homology"/>
<keyword evidence="9 15" id="KW-0482">Metalloprotease</keyword>
<dbReference type="InterPro" id="IPR003960">
    <property type="entry name" value="ATPase_AAA_CS"/>
</dbReference>
<evidence type="ECO:0000256" key="2">
    <source>
        <dbReference type="ARBA" id="ARBA00010044"/>
    </source>
</evidence>
<dbReference type="GO" id="GO:0005886">
    <property type="term" value="C:plasma membrane"/>
    <property type="evidence" value="ECO:0007669"/>
    <property type="project" value="TreeGrafter"/>
</dbReference>
<keyword evidence="3 15" id="KW-0645">Protease</keyword>
<dbReference type="GO" id="GO:0030163">
    <property type="term" value="P:protein catabolic process"/>
    <property type="evidence" value="ECO:0007669"/>
    <property type="project" value="TreeGrafter"/>
</dbReference>